<keyword evidence="1" id="KW-0489">Methyltransferase</keyword>
<proteinExistence type="predicted"/>
<keyword evidence="2" id="KW-1185">Reference proteome</keyword>
<dbReference type="GO" id="GO:0032259">
    <property type="term" value="P:methylation"/>
    <property type="evidence" value="ECO:0007669"/>
    <property type="project" value="UniProtKB-KW"/>
</dbReference>
<dbReference type="InterPro" id="IPR029063">
    <property type="entry name" value="SAM-dependent_MTases_sf"/>
</dbReference>
<sequence length="76" mass="8256">MKPGYSKLLISEFALPASNSPLYPALLDVNMMALLNGMERTEGRFSRILDAAGLKAVKFWSVGAEIEGLVEAVLKD</sequence>
<dbReference type="GO" id="GO:0008168">
    <property type="term" value="F:methyltransferase activity"/>
    <property type="evidence" value="ECO:0007669"/>
    <property type="project" value="UniProtKB-KW"/>
</dbReference>
<protein>
    <submittedName>
        <fullName evidence="1">Putative O-methyltransferase</fullName>
    </submittedName>
</protein>
<accession>A0A1S8A8L6</accession>
<dbReference type="OrthoDB" id="3340390at2759"/>
<keyword evidence="1" id="KW-0808">Transferase</keyword>
<dbReference type="AlphaFoldDB" id="A0A1S8A8L6"/>
<dbReference type="PROSITE" id="PS51683">
    <property type="entry name" value="SAM_OMT_II"/>
    <property type="match status" value="1"/>
</dbReference>
<evidence type="ECO:0000313" key="2">
    <source>
        <dbReference type="Proteomes" id="UP000054516"/>
    </source>
</evidence>
<dbReference type="InterPro" id="IPR016461">
    <property type="entry name" value="COMT-like"/>
</dbReference>
<reference evidence="1" key="1">
    <citation type="submission" date="2016-03" db="EMBL/GenBank/DDBJ databases">
        <title>Draft genome sequence of Rosellinia necatrix.</title>
        <authorList>
            <person name="Kanematsu S."/>
        </authorList>
    </citation>
    <scope>NUCLEOTIDE SEQUENCE [LARGE SCALE GENOMIC DNA]</scope>
    <source>
        <strain evidence="1">W97</strain>
    </source>
</reference>
<dbReference type="EMBL" id="DF977465">
    <property type="protein sequence ID" value="GAW26060.1"/>
    <property type="molecule type" value="Genomic_DNA"/>
</dbReference>
<name>A0A1S8A8L6_ROSNE</name>
<evidence type="ECO:0000313" key="1">
    <source>
        <dbReference type="EMBL" id="GAW26060.1"/>
    </source>
</evidence>
<gene>
    <name evidence="1" type="ORF">SAMD00023353_2000950</name>
</gene>
<dbReference type="Gene3D" id="3.40.50.150">
    <property type="entry name" value="Vaccinia Virus protein VP39"/>
    <property type="match status" value="1"/>
</dbReference>
<dbReference type="PANTHER" id="PTHR43712">
    <property type="entry name" value="PUTATIVE (AFU_ORTHOLOGUE AFUA_4G14580)-RELATED"/>
    <property type="match status" value="1"/>
</dbReference>
<dbReference type="PANTHER" id="PTHR43712:SF1">
    <property type="entry name" value="HYPOTHETICAL O-METHYLTRANSFERASE (EUROFUNG)-RELATED"/>
    <property type="match status" value="1"/>
</dbReference>
<dbReference type="SUPFAM" id="SSF53335">
    <property type="entry name" value="S-adenosyl-L-methionine-dependent methyltransferases"/>
    <property type="match status" value="1"/>
</dbReference>
<organism evidence="1">
    <name type="scientific">Rosellinia necatrix</name>
    <name type="common">White root-rot fungus</name>
    <dbReference type="NCBI Taxonomy" id="77044"/>
    <lineage>
        <taxon>Eukaryota</taxon>
        <taxon>Fungi</taxon>
        <taxon>Dikarya</taxon>
        <taxon>Ascomycota</taxon>
        <taxon>Pezizomycotina</taxon>
        <taxon>Sordariomycetes</taxon>
        <taxon>Xylariomycetidae</taxon>
        <taxon>Xylariales</taxon>
        <taxon>Xylariaceae</taxon>
        <taxon>Rosellinia</taxon>
    </lineage>
</organism>
<dbReference type="Proteomes" id="UP000054516">
    <property type="component" value="Unassembled WGS sequence"/>
</dbReference>
<dbReference type="OMA" id="GMERTEG"/>